<dbReference type="Proteomes" id="UP000032544">
    <property type="component" value="Unassembled WGS sequence"/>
</dbReference>
<evidence type="ECO:0000313" key="2">
    <source>
        <dbReference type="Proteomes" id="UP000032544"/>
    </source>
</evidence>
<reference evidence="1 2" key="1">
    <citation type="submission" date="2014-09" db="EMBL/GenBank/DDBJ databases">
        <title>Draft Genome Sequence of Draconibacterium sp. JN14CK-3.</title>
        <authorList>
            <person name="Dong C."/>
            <person name="Lai Q."/>
            <person name="Shao Z."/>
        </authorList>
    </citation>
    <scope>NUCLEOTIDE SEQUENCE [LARGE SCALE GENOMIC DNA]</scope>
    <source>
        <strain evidence="1 2">JN14CK-3</strain>
    </source>
</reference>
<keyword evidence="2" id="KW-1185">Reference proteome</keyword>
<protein>
    <submittedName>
        <fullName evidence="1">Uncharacterized protein</fullName>
    </submittedName>
</protein>
<gene>
    <name evidence="1" type="ORF">LH29_11000</name>
</gene>
<evidence type="ECO:0000313" key="1">
    <source>
        <dbReference type="EMBL" id="KJF43631.1"/>
    </source>
</evidence>
<dbReference type="EMBL" id="JRHC01000002">
    <property type="protein sequence ID" value="KJF43631.1"/>
    <property type="molecule type" value="Genomic_DNA"/>
</dbReference>
<accession>A0A0D8JAS9</accession>
<name>A0A0D8JAS9_9BACT</name>
<organism evidence="1 2">
    <name type="scientific">Draconibacterium sediminis</name>
    <dbReference type="NCBI Taxonomy" id="1544798"/>
    <lineage>
        <taxon>Bacteria</taxon>
        <taxon>Pseudomonadati</taxon>
        <taxon>Bacteroidota</taxon>
        <taxon>Bacteroidia</taxon>
        <taxon>Marinilabiliales</taxon>
        <taxon>Prolixibacteraceae</taxon>
        <taxon>Draconibacterium</taxon>
    </lineage>
</organism>
<dbReference type="AlphaFoldDB" id="A0A0D8JAS9"/>
<dbReference type="RefSeq" id="WP_045029388.1">
    <property type="nucleotide sequence ID" value="NZ_JRHC01000002.1"/>
</dbReference>
<sequence length="241" mass="28609">MEDPDYLNFYKTELKSSLQKIEEKIRKRQNPKLNPYNLSIQIFKLINDYKISKDRTDIHDRIRKFHDYYGWMAKGNTRQLGLCSGAVYRTFNFLSIKPEDRDGRKVAKHMSNGVHIEHSIPVKVIGDLLITEINNESTIQDVFNVIISYSICTAFSRLDENNSIREKYSHEHPDIRRENYSSGKLPRLENIKPFSRYKSDLIIYSMQTGLVVDKNTSLKELQDNWINMNIFNWRFIKENYE</sequence>
<proteinExistence type="predicted"/>
<comment type="caution">
    <text evidence="1">The sequence shown here is derived from an EMBL/GenBank/DDBJ whole genome shotgun (WGS) entry which is preliminary data.</text>
</comment>